<dbReference type="InterPro" id="IPR016047">
    <property type="entry name" value="M23ase_b-sheet_dom"/>
</dbReference>
<organism evidence="3 5">
    <name type="scientific">Legionella cherrii</name>
    <dbReference type="NCBI Taxonomy" id="28084"/>
    <lineage>
        <taxon>Bacteria</taxon>
        <taxon>Pseudomonadati</taxon>
        <taxon>Pseudomonadota</taxon>
        <taxon>Gammaproteobacteria</taxon>
        <taxon>Legionellales</taxon>
        <taxon>Legionellaceae</taxon>
        <taxon>Legionella</taxon>
    </lineage>
</organism>
<evidence type="ECO:0000259" key="2">
    <source>
        <dbReference type="PROSITE" id="PS51782"/>
    </source>
</evidence>
<sequence>MIGTFCKRLLCLFLVITLVGCGSNLAPVTELKWNPWRQQKVYVVKHGDTLFSIAFRYDTDYRTLARLNHISPPYSLRVGQVINLQGIIPRHRQTVHRSVPMRHYSMRPPTRPYVIHSPANRFARSPSGWLWPVSGRVVTSFVPEQGKKGINIASRKGEKVIAAAAGVVAYAGSGLAGYGNLIIIKHNYGYLTAYGNNSKIMVSEGQHVRAGQIIAEVGVVDRKYTGVHFEIRKSGIPVNPLNYLQKG</sequence>
<dbReference type="AlphaFoldDB" id="A0A0W0S6S9"/>
<dbReference type="SMART" id="SM00257">
    <property type="entry name" value="LysM"/>
    <property type="match status" value="1"/>
</dbReference>
<evidence type="ECO:0000313" key="4">
    <source>
        <dbReference type="EMBL" id="VEB36923.1"/>
    </source>
</evidence>
<dbReference type="PANTHER" id="PTHR21666:SF263">
    <property type="entry name" value="MUREIN HYDROLASE ACTIVATOR NLPD"/>
    <property type="match status" value="1"/>
</dbReference>
<dbReference type="OrthoDB" id="9795421at2"/>
<name>A0A0W0S6S9_9GAMM</name>
<dbReference type="CDD" id="cd00118">
    <property type="entry name" value="LysM"/>
    <property type="match status" value="1"/>
</dbReference>
<proteinExistence type="inferred from homology"/>
<dbReference type="STRING" id="28084.Lche_1296"/>
<evidence type="ECO:0000313" key="5">
    <source>
        <dbReference type="Proteomes" id="UP000054921"/>
    </source>
</evidence>
<dbReference type="InterPro" id="IPR011055">
    <property type="entry name" value="Dup_hybrid_motif"/>
</dbReference>
<dbReference type="InterPro" id="IPR036779">
    <property type="entry name" value="LysM_dom_sf"/>
</dbReference>
<reference evidence="3 5" key="1">
    <citation type="submission" date="2015-11" db="EMBL/GenBank/DDBJ databases">
        <title>Genomic analysis of 38 Legionella species identifies large and diverse effector repertoires.</title>
        <authorList>
            <person name="Burstein D."/>
            <person name="Amaro F."/>
            <person name="Zusman T."/>
            <person name="Lifshitz Z."/>
            <person name="Cohen O."/>
            <person name="Gilbert J.A."/>
            <person name="Pupko T."/>
            <person name="Shuman H.A."/>
            <person name="Segal G."/>
        </authorList>
    </citation>
    <scope>NUCLEOTIDE SEQUENCE [LARGE SCALE GENOMIC DNA]</scope>
    <source>
        <strain evidence="3 5">ORW</strain>
    </source>
</reference>
<feature type="domain" description="LysM" evidence="2">
    <location>
        <begin position="40"/>
        <end position="84"/>
    </location>
</feature>
<dbReference type="RefSeq" id="WP_028381926.1">
    <property type="nucleotide sequence ID" value="NZ_CAAAIT010000002.1"/>
</dbReference>
<dbReference type="EMBL" id="LNXW01000013">
    <property type="protein sequence ID" value="KTC79276.1"/>
    <property type="molecule type" value="Genomic_DNA"/>
</dbReference>
<comment type="similarity">
    <text evidence="1">Belongs to the E.coli NlpD/Haemophilus LppB family.</text>
</comment>
<accession>A0A0W0S6S9</accession>
<dbReference type="Pfam" id="PF01476">
    <property type="entry name" value="LysM"/>
    <property type="match status" value="1"/>
</dbReference>
<gene>
    <name evidence="4" type="primary">nlpD</name>
    <name evidence="3" type="ORF">Lche_1296</name>
    <name evidence="4" type="ORF">NCTC11976_01952</name>
</gene>
<evidence type="ECO:0000256" key="1">
    <source>
        <dbReference type="ARBA" id="ARBA00038420"/>
    </source>
</evidence>
<dbReference type="PANTHER" id="PTHR21666">
    <property type="entry name" value="PEPTIDASE-RELATED"/>
    <property type="match status" value="1"/>
</dbReference>
<dbReference type="Proteomes" id="UP000054921">
    <property type="component" value="Unassembled WGS sequence"/>
</dbReference>
<dbReference type="InterPro" id="IPR050570">
    <property type="entry name" value="Cell_wall_metabolism_enzyme"/>
</dbReference>
<dbReference type="PROSITE" id="PS51782">
    <property type="entry name" value="LYSM"/>
    <property type="match status" value="1"/>
</dbReference>
<dbReference type="CDD" id="cd12797">
    <property type="entry name" value="M23_peptidase"/>
    <property type="match status" value="1"/>
</dbReference>
<dbReference type="Gene3D" id="2.70.70.10">
    <property type="entry name" value="Glucose Permease (Domain IIA)"/>
    <property type="match status" value="1"/>
</dbReference>
<evidence type="ECO:0000313" key="3">
    <source>
        <dbReference type="EMBL" id="KTC79276.1"/>
    </source>
</evidence>
<dbReference type="GO" id="GO:0004222">
    <property type="term" value="F:metalloendopeptidase activity"/>
    <property type="evidence" value="ECO:0007669"/>
    <property type="project" value="TreeGrafter"/>
</dbReference>
<keyword evidence="4" id="KW-0449">Lipoprotein</keyword>
<dbReference type="PATRIC" id="fig|28084.5.peg.1414"/>
<dbReference type="Proteomes" id="UP000277577">
    <property type="component" value="Chromosome"/>
</dbReference>
<dbReference type="Gene3D" id="3.10.350.10">
    <property type="entry name" value="LysM domain"/>
    <property type="match status" value="1"/>
</dbReference>
<protein>
    <submittedName>
        <fullName evidence="4">Novel lipoprotein homolog NlpD</fullName>
    </submittedName>
</protein>
<dbReference type="Pfam" id="PF01551">
    <property type="entry name" value="Peptidase_M23"/>
    <property type="match status" value="1"/>
</dbReference>
<dbReference type="PROSITE" id="PS51257">
    <property type="entry name" value="PROKAR_LIPOPROTEIN"/>
    <property type="match status" value="1"/>
</dbReference>
<dbReference type="InterPro" id="IPR018392">
    <property type="entry name" value="LysM"/>
</dbReference>
<dbReference type="SUPFAM" id="SSF51261">
    <property type="entry name" value="Duplicated hybrid motif"/>
    <property type="match status" value="1"/>
</dbReference>
<dbReference type="EMBL" id="LR134173">
    <property type="protein sequence ID" value="VEB36923.1"/>
    <property type="molecule type" value="Genomic_DNA"/>
</dbReference>
<evidence type="ECO:0000313" key="6">
    <source>
        <dbReference type="Proteomes" id="UP000277577"/>
    </source>
</evidence>
<reference evidence="4 6" key="2">
    <citation type="submission" date="2018-12" db="EMBL/GenBank/DDBJ databases">
        <authorList>
            <consortium name="Pathogen Informatics"/>
        </authorList>
    </citation>
    <scope>NUCLEOTIDE SEQUENCE [LARGE SCALE GENOMIC DNA]</scope>
    <source>
        <strain evidence="4 6">NCTC11976</strain>
    </source>
</reference>
<keyword evidence="6" id="KW-1185">Reference proteome</keyword>